<evidence type="ECO:0000256" key="1">
    <source>
        <dbReference type="SAM" id="Phobius"/>
    </source>
</evidence>
<protein>
    <submittedName>
        <fullName evidence="2">DUF4013 domain-containing protein</fullName>
    </submittedName>
</protein>
<reference evidence="2" key="2">
    <citation type="journal article" date="2020" name="mSystems">
        <title>Genome- and Community-Level Interaction Insights into Carbon Utilization and Element Cycling Functions of Hydrothermarchaeota in Hydrothermal Sediment.</title>
        <authorList>
            <person name="Zhou Z."/>
            <person name="Liu Y."/>
            <person name="Xu W."/>
            <person name="Pan J."/>
            <person name="Luo Z.H."/>
            <person name="Li M."/>
        </authorList>
    </citation>
    <scope>NUCLEOTIDE SEQUENCE [LARGE SCALE GENOMIC DNA]</scope>
    <source>
        <strain evidence="2">HyVt-386</strain>
    </source>
</reference>
<dbReference type="STRING" id="1839936.SBU_000171"/>
<evidence type="ECO:0000313" key="2">
    <source>
        <dbReference type="EMBL" id="HEC56935.1"/>
    </source>
</evidence>
<comment type="caution">
    <text evidence="3">The sequence shown here is derived from an EMBL/GenBank/DDBJ whole genome shotgun (WGS) entry which is preliminary data.</text>
</comment>
<dbReference type="Pfam" id="PF13197">
    <property type="entry name" value="DUF4013"/>
    <property type="match status" value="1"/>
</dbReference>
<dbReference type="EMBL" id="LYOR01000001">
    <property type="protein sequence ID" value="OFV66878.1"/>
    <property type="molecule type" value="Genomic_DNA"/>
</dbReference>
<evidence type="ECO:0000313" key="3">
    <source>
        <dbReference type="EMBL" id="OFV66878.1"/>
    </source>
</evidence>
<dbReference type="EMBL" id="DRIE01000059">
    <property type="protein sequence ID" value="HEC56935.1"/>
    <property type="molecule type" value="Genomic_DNA"/>
</dbReference>
<name>A0A1F2P6P6_9EURY</name>
<keyword evidence="1" id="KW-1133">Transmembrane helix</keyword>
<feature type="transmembrane region" description="Helical" evidence="1">
    <location>
        <begin position="116"/>
        <end position="141"/>
    </location>
</feature>
<accession>A0A1F2P6P6</accession>
<evidence type="ECO:0000313" key="4">
    <source>
        <dbReference type="Proteomes" id="UP000185779"/>
    </source>
</evidence>
<feature type="transmembrane region" description="Helical" evidence="1">
    <location>
        <begin position="28"/>
        <end position="51"/>
    </location>
</feature>
<feature type="transmembrane region" description="Helical" evidence="1">
    <location>
        <begin position="189"/>
        <end position="209"/>
    </location>
</feature>
<gene>
    <name evidence="2" type="ORF">ENI32_03505</name>
    <name evidence="3" type="ORF">SBU_000171</name>
</gene>
<keyword evidence="4" id="KW-1185">Reference proteome</keyword>
<keyword evidence="1" id="KW-0472">Membrane</keyword>
<organism evidence="3 4">
    <name type="scientific">Candidatus Syntropharchaeum butanivorans</name>
    <dbReference type="NCBI Taxonomy" id="1839936"/>
    <lineage>
        <taxon>Archaea</taxon>
        <taxon>Methanobacteriati</taxon>
        <taxon>Methanobacteriota</taxon>
        <taxon>Stenosarchaea group</taxon>
        <taxon>Methanomicrobia</taxon>
        <taxon>Methanosarcinales</taxon>
        <taxon>ANME-2 cluster</taxon>
        <taxon>Candidatus Syntropharchaeum</taxon>
    </lineage>
</organism>
<dbReference type="InterPro" id="IPR025098">
    <property type="entry name" value="DUF4013"/>
</dbReference>
<dbReference type="AlphaFoldDB" id="A0A1F2P6P6"/>
<keyword evidence="1" id="KW-0812">Transmembrane</keyword>
<reference evidence="3 4" key="1">
    <citation type="submission" date="2016-05" db="EMBL/GenBank/DDBJ databases">
        <title>Microbial consortia oxidize butane by reversing methanogenesis.</title>
        <authorList>
            <person name="Laso-Perez R."/>
            <person name="Richter M."/>
            <person name="Wegener G."/>
            <person name="Musat F."/>
        </authorList>
    </citation>
    <scope>NUCLEOTIDE SEQUENCE [LARGE SCALE GENOMIC DNA]</scope>
    <source>
        <strain evidence="3">BOX1</strain>
    </source>
</reference>
<dbReference type="Proteomes" id="UP000185779">
    <property type="component" value="Unassembled WGS sequence"/>
</dbReference>
<feature type="transmembrane region" description="Helical" evidence="1">
    <location>
        <begin position="71"/>
        <end position="96"/>
    </location>
</feature>
<feature type="transmembrane region" description="Helical" evidence="1">
    <location>
        <begin position="162"/>
        <end position="183"/>
    </location>
</feature>
<proteinExistence type="predicted"/>
<sequence length="218" mass="23516">MIERGCGSMDIESAVKFPTEDENWVVKVLIGGIISLIPIVNLLATGFCLKVMKETINRTPKMPEWGDWGELFVKGLIGAIISFIYLLIPVIVIAAMTGGAVFSMGMRSGMPFTMMIGAMVIGGLLAVLFGFFVPMALAMYVSGDSISDAFRIKEVVSRIKSVLGEYITAYIVIILLSVLLLLISVIPIIGWLIATFGSFYVGVVAAHMFGEVYTSSVA</sequence>
<dbReference type="Proteomes" id="UP000885936">
    <property type="component" value="Unassembled WGS sequence"/>
</dbReference>